<organism evidence="2 4">
    <name type="scientific">Didymodactylos carnosus</name>
    <dbReference type="NCBI Taxonomy" id="1234261"/>
    <lineage>
        <taxon>Eukaryota</taxon>
        <taxon>Metazoa</taxon>
        <taxon>Spiralia</taxon>
        <taxon>Gnathifera</taxon>
        <taxon>Rotifera</taxon>
        <taxon>Eurotatoria</taxon>
        <taxon>Bdelloidea</taxon>
        <taxon>Philodinida</taxon>
        <taxon>Philodinidae</taxon>
        <taxon>Didymodactylos</taxon>
    </lineage>
</organism>
<dbReference type="InterPro" id="IPR001283">
    <property type="entry name" value="CRISP-related"/>
</dbReference>
<dbReference type="FunFam" id="3.40.33.10:FF:000016">
    <property type="entry name" value="Golgi-associated plant pathogenesis-related protein 1"/>
    <property type="match status" value="1"/>
</dbReference>
<dbReference type="InterPro" id="IPR018244">
    <property type="entry name" value="Allrgn_V5/Tpx1_CS"/>
</dbReference>
<dbReference type="PANTHER" id="PTHR10334">
    <property type="entry name" value="CYSTEINE-RICH SECRETORY PROTEIN-RELATED"/>
    <property type="match status" value="1"/>
</dbReference>
<dbReference type="Proteomes" id="UP000681722">
    <property type="component" value="Unassembled WGS sequence"/>
</dbReference>
<evidence type="ECO:0000313" key="4">
    <source>
        <dbReference type="Proteomes" id="UP000663829"/>
    </source>
</evidence>
<evidence type="ECO:0000313" key="2">
    <source>
        <dbReference type="EMBL" id="CAF1444501.1"/>
    </source>
</evidence>
<dbReference type="EMBL" id="CAJNOQ010019171">
    <property type="protein sequence ID" value="CAF1444501.1"/>
    <property type="molecule type" value="Genomic_DNA"/>
</dbReference>
<dbReference type="PRINTS" id="PR00837">
    <property type="entry name" value="V5TPXLIKE"/>
</dbReference>
<sequence length="318" mass="34167">MIPETTTTLFIRCDKCYSYTQKEAVRIRGYDCDCLSLTTGGGICGYSAVSCSAFLHCRLNNTCSNANSVCVNTTRCVQPICYPLALADTGVCPALPASTIITTITPTATTTGKYTTFTTISSTRATSTITKTITTVRTITGKYTTFTTISSTSTASTPMMATTFQKQALTQTNYDRALQCAPVLTLNATLNSIAQNYATFLATNEIFQHSGNTLNGEALGENLWALWSSGIINPNTLNGSSPCNSWYNEISSYNWTNPGFSSATGHFTQLVWQGTKIMGIGIALTSNQQQAYVVANYYPAGNIINSGYFGANVKKPPC</sequence>
<comment type="caution">
    <text evidence="2">The sequence shown here is derived from an EMBL/GenBank/DDBJ whole genome shotgun (WGS) entry which is preliminary data.</text>
</comment>
<evidence type="ECO:0000313" key="3">
    <source>
        <dbReference type="EMBL" id="CAF4319551.1"/>
    </source>
</evidence>
<dbReference type="GO" id="GO:0005576">
    <property type="term" value="C:extracellular region"/>
    <property type="evidence" value="ECO:0007669"/>
    <property type="project" value="InterPro"/>
</dbReference>
<dbReference type="EMBL" id="CAJOBC010084611">
    <property type="protein sequence ID" value="CAF4319551.1"/>
    <property type="molecule type" value="Genomic_DNA"/>
</dbReference>
<dbReference type="Proteomes" id="UP000663829">
    <property type="component" value="Unassembled WGS sequence"/>
</dbReference>
<dbReference type="InterPro" id="IPR035940">
    <property type="entry name" value="CAP_sf"/>
</dbReference>
<accession>A0A815P5L0</accession>
<dbReference type="Pfam" id="PF00188">
    <property type="entry name" value="CAP"/>
    <property type="match status" value="1"/>
</dbReference>
<protein>
    <recommendedName>
        <fullName evidence="1">SCP domain-containing protein</fullName>
    </recommendedName>
</protein>
<dbReference type="OrthoDB" id="337038at2759"/>
<dbReference type="Gene3D" id="3.40.33.10">
    <property type="entry name" value="CAP"/>
    <property type="match status" value="1"/>
</dbReference>
<dbReference type="CDD" id="cd05382">
    <property type="entry name" value="CAP_GAPR1-like"/>
    <property type="match status" value="1"/>
</dbReference>
<dbReference type="SMART" id="SM00198">
    <property type="entry name" value="SCP"/>
    <property type="match status" value="1"/>
</dbReference>
<evidence type="ECO:0000259" key="1">
    <source>
        <dbReference type="SMART" id="SM00198"/>
    </source>
</evidence>
<reference evidence="2" key="1">
    <citation type="submission" date="2021-02" db="EMBL/GenBank/DDBJ databases">
        <authorList>
            <person name="Nowell W R."/>
        </authorList>
    </citation>
    <scope>NUCLEOTIDE SEQUENCE</scope>
</reference>
<keyword evidence="4" id="KW-1185">Reference proteome</keyword>
<name>A0A815P5L0_9BILA</name>
<proteinExistence type="predicted"/>
<dbReference type="SUPFAM" id="SSF55797">
    <property type="entry name" value="PR-1-like"/>
    <property type="match status" value="1"/>
</dbReference>
<dbReference type="InterPro" id="IPR034113">
    <property type="entry name" value="SCP_GAPR1-like"/>
</dbReference>
<dbReference type="PROSITE" id="PS01009">
    <property type="entry name" value="CRISP_1"/>
    <property type="match status" value="1"/>
</dbReference>
<gene>
    <name evidence="2" type="ORF">GPM918_LOCUS34494</name>
    <name evidence="3" type="ORF">SRO942_LOCUS35191</name>
</gene>
<dbReference type="AlphaFoldDB" id="A0A815P5L0"/>
<feature type="domain" description="SCP" evidence="1">
    <location>
        <begin position="163"/>
        <end position="305"/>
    </location>
</feature>
<dbReference type="InterPro" id="IPR014044">
    <property type="entry name" value="CAP_dom"/>
</dbReference>